<dbReference type="OrthoDB" id="200710at2759"/>
<keyword evidence="2" id="KW-0472">Membrane</keyword>
<sequence>MARSDSALTRFLLKSDKFARPHEESGTNSLAGGFCSLSTYFLLAIYLAFYVASHLNASFPTVTSIVVFPQKTSSDIVKLPPVTCMAESGCWYKPTKAGETDRRRLTRRWLNEGDAPDNDGQNPPPNNDGQNPPDNNDGQNPPNNNDGQNPPNNNDGQNPPNNNDGQNPPNNNNPPENGDDNVVDASADNACYYLAQGEVIPEEHRRIVHDSDPIDSFTAVWGDTQNFGLSYDVTTVTKAGLTLETETIMGRKSLTEPFEGAVFQVYKGETLFSLVKTVGVAGDEVDTWTNTVMGEDGTPDAQQNTCCHAETTKNPNTGATYTESEYILFTGPGTSRCDDGANDGVYQVKIRPFPTYSLEEVQNPLEPLTLWAALAGEVVGEKLGAFLKDGAWSVREATCLALAKLAEKAVLGRKLVDLLSAAFLHTTADYKYAKIRLAGFAIIKALLERAKELIIVYFEQWEKKAKRGLQDNDTGVTALASAALMKMARM</sequence>
<evidence type="ECO:0000313" key="4">
    <source>
        <dbReference type="Proteomes" id="UP001165082"/>
    </source>
</evidence>
<organism evidence="3 4">
    <name type="scientific">Triparma retinervis</name>
    <dbReference type="NCBI Taxonomy" id="2557542"/>
    <lineage>
        <taxon>Eukaryota</taxon>
        <taxon>Sar</taxon>
        <taxon>Stramenopiles</taxon>
        <taxon>Ochrophyta</taxon>
        <taxon>Bolidophyceae</taxon>
        <taxon>Parmales</taxon>
        <taxon>Triparmaceae</taxon>
        <taxon>Triparma</taxon>
    </lineage>
</organism>
<reference evidence="3" key="1">
    <citation type="submission" date="2022-07" db="EMBL/GenBank/DDBJ databases">
        <title>Genome analysis of Parmales, a sister group of diatoms, reveals the evolutionary specialization of diatoms from phago-mixotrophs to photoautotrophs.</title>
        <authorList>
            <person name="Ban H."/>
            <person name="Sato S."/>
            <person name="Yoshikawa S."/>
            <person name="Kazumasa Y."/>
            <person name="Nakamura Y."/>
            <person name="Ichinomiya M."/>
            <person name="Saitoh K."/>
            <person name="Sato N."/>
            <person name="Blanc-Mathieu R."/>
            <person name="Endo H."/>
            <person name="Kuwata A."/>
            <person name="Ogata H."/>
        </authorList>
    </citation>
    <scope>NUCLEOTIDE SEQUENCE</scope>
</reference>
<keyword evidence="2" id="KW-0812">Transmembrane</keyword>
<keyword evidence="4" id="KW-1185">Reference proteome</keyword>
<proteinExistence type="predicted"/>
<feature type="region of interest" description="Disordered" evidence="1">
    <location>
        <begin position="111"/>
        <end position="184"/>
    </location>
</feature>
<name>A0A9W7G8B8_9STRA</name>
<evidence type="ECO:0000256" key="1">
    <source>
        <dbReference type="SAM" id="MobiDB-lite"/>
    </source>
</evidence>
<dbReference type="SUPFAM" id="SSF48371">
    <property type="entry name" value="ARM repeat"/>
    <property type="match status" value="1"/>
</dbReference>
<protein>
    <submittedName>
        <fullName evidence="3">Uncharacterized protein</fullName>
    </submittedName>
</protein>
<evidence type="ECO:0000313" key="3">
    <source>
        <dbReference type="EMBL" id="GMI35762.1"/>
    </source>
</evidence>
<dbReference type="InterPro" id="IPR011989">
    <property type="entry name" value="ARM-like"/>
</dbReference>
<feature type="transmembrane region" description="Helical" evidence="2">
    <location>
        <begin position="30"/>
        <end position="52"/>
    </location>
</feature>
<keyword evidence="2" id="KW-1133">Transmembrane helix</keyword>
<dbReference type="EMBL" id="BRXZ01007908">
    <property type="protein sequence ID" value="GMI35762.1"/>
    <property type="molecule type" value="Genomic_DNA"/>
</dbReference>
<dbReference type="Proteomes" id="UP001165082">
    <property type="component" value="Unassembled WGS sequence"/>
</dbReference>
<accession>A0A9W7G8B8</accession>
<feature type="compositionally biased region" description="Low complexity" evidence="1">
    <location>
        <begin position="127"/>
        <end position="176"/>
    </location>
</feature>
<dbReference type="AlphaFoldDB" id="A0A9W7G8B8"/>
<comment type="caution">
    <text evidence="3">The sequence shown here is derived from an EMBL/GenBank/DDBJ whole genome shotgun (WGS) entry which is preliminary data.</text>
</comment>
<dbReference type="Gene3D" id="1.25.10.10">
    <property type="entry name" value="Leucine-rich Repeat Variant"/>
    <property type="match status" value="1"/>
</dbReference>
<gene>
    <name evidence="3" type="ORF">TrRE_jg13089</name>
</gene>
<dbReference type="InterPro" id="IPR016024">
    <property type="entry name" value="ARM-type_fold"/>
</dbReference>
<evidence type="ECO:0000256" key="2">
    <source>
        <dbReference type="SAM" id="Phobius"/>
    </source>
</evidence>